<dbReference type="InterPro" id="IPR001757">
    <property type="entry name" value="P_typ_ATPase"/>
</dbReference>
<dbReference type="GO" id="GO:0006897">
    <property type="term" value="P:endocytosis"/>
    <property type="evidence" value="ECO:0007669"/>
    <property type="project" value="TreeGrafter"/>
</dbReference>
<dbReference type="SUPFAM" id="SSF56784">
    <property type="entry name" value="HAD-like"/>
    <property type="match status" value="1"/>
</dbReference>
<dbReference type="PRINTS" id="PR00119">
    <property type="entry name" value="CATATPASE"/>
</dbReference>
<evidence type="ECO:0000256" key="7">
    <source>
        <dbReference type="ARBA" id="ARBA00022741"/>
    </source>
</evidence>
<dbReference type="InterPro" id="IPR023298">
    <property type="entry name" value="ATPase_P-typ_TM_dom_sf"/>
</dbReference>
<feature type="domain" description="P-type ATPase N-terminal" evidence="20">
    <location>
        <begin position="22"/>
        <end position="78"/>
    </location>
</feature>
<evidence type="ECO:0000313" key="22">
    <source>
        <dbReference type="EMBL" id="KAJ3615657.1"/>
    </source>
</evidence>
<dbReference type="GO" id="GO:0006890">
    <property type="term" value="P:retrograde vesicle-mediated transport, Golgi to endoplasmic reticulum"/>
    <property type="evidence" value="ECO:0007669"/>
    <property type="project" value="TreeGrafter"/>
</dbReference>
<feature type="domain" description="P-type ATPase A" evidence="19">
    <location>
        <begin position="112"/>
        <end position="250"/>
    </location>
</feature>
<feature type="transmembrane region" description="Helical" evidence="18">
    <location>
        <begin position="296"/>
        <end position="316"/>
    </location>
</feature>
<dbReference type="InterPro" id="IPR036412">
    <property type="entry name" value="HAD-like_sf"/>
</dbReference>
<dbReference type="GO" id="GO:0005524">
    <property type="term" value="F:ATP binding"/>
    <property type="evidence" value="ECO:0007669"/>
    <property type="project" value="UniProtKB-UniRule"/>
</dbReference>
<feature type="transmembrane region" description="Helical" evidence="18">
    <location>
        <begin position="803"/>
        <end position="826"/>
    </location>
</feature>
<dbReference type="Gene3D" id="3.40.1110.10">
    <property type="entry name" value="Calcium-transporting ATPase, cytoplasmic domain N"/>
    <property type="match status" value="1"/>
</dbReference>
<name>A0AA38LZJ7_9CUCU</name>
<feature type="binding site" evidence="16">
    <location>
        <position position="746"/>
    </location>
    <ligand>
        <name>ATP</name>
        <dbReference type="ChEBI" id="CHEBI:30616"/>
    </ligand>
</feature>
<evidence type="ECO:0000256" key="9">
    <source>
        <dbReference type="ARBA" id="ARBA00022842"/>
    </source>
</evidence>
<dbReference type="GO" id="GO:0005768">
    <property type="term" value="C:endosome"/>
    <property type="evidence" value="ECO:0007669"/>
    <property type="project" value="TreeGrafter"/>
</dbReference>
<evidence type="ECO:0000256" key="8">
    <source>
        <dbReference type="ARBA" id="ARBA00022840"/>
    </source>
</evidence>
<feature type="binding site" evidence="16">
    <location>
        <position position="636"/>
    </location>
    <ligand>
        <name>ATP</name>
        <dbReference type="ChEBI" id="CHEBI:30616"/>
    </ligand>
</feature>
<dbReference type="InterPro" id="IPR023214">
    <property type="entry name" value="HAD_sf"/>
</dbReference>
<evidence type="ECO:0000256" key="17">
    <source>
        <dbReference type="PIRSR" id="PIRSR606539-3"/>
    </source>
</evidence>
<feature type="binding site" evidence="16">
    <location>
        <position position="361"/>
    </location>
    <ligand>
        <name>ATP</name>
        <dbReference type="ChEBI" id="CHEBI:30616"/>
    </ligand>
</feature>
<feature type="binding site" evidence="17">
    <location>
        <position position="742"/>
    </location>
    <ligand>
        <name>Mg(2+)</name>
        <dbReference type="ChEBI" id="CHEBI:18420"/>
    </ligand>
</feature>
<dbReference type="InterPro" id="IPR023299">
    <property type="entry name" value="ATPase_P-typ_cyto_dom_N"/>
</dbReference>
<dbReference type="Gene3D" id="2.70.150.10">
    <property type="entry name" value="Calcium-transporting ATPase, cytoplasmic transduction domain A"/>
    <property type="match status" value="1"/>
</dbReference>
<dbReference type="GO" id="GO:0005802">
    <property type="term" value="C:trans-Golgi network"/>
    <property type="evidence" value="ECO:0007669"/>
    <property type="project" value="TreeGrafter"/>
</dbReference>
<feature type="binding site" evidence="16">
    <location>
        <position position="554"/>
    </location>
    <ligand>
        <name>ATP</name>
        <dbReference type="ChEBI" id="CHEBI:30616"/>
    </ligand>
</feature>
<feature type="binding site" evidence="16">
    <location>
        <position position="635"/>
    </location>
    <ligand>
        <name>ATP</name>
        <dbReference type="ChEBI" id="CHEBI:30616"/>
    </ligand>
</feature>
<gene>
    <name evidence="22" type="ORF">Zmor_012393</name>
</gene>
<keyword evidence="23" id="KW-1185">Reference proteome</keyword>
<evidence type="ECO:0000256" key="3">
    <source>
        <dbReference type="ARBA" id="ARBA00008109"/>
    </source>
</evidence>
<comment type="cofactor">
    <cofactor evidence="1 17">
        <name>Mg(2+)</name>
        <dbReference type="ChEBI" id="CHEBI:18420"/>
    </cofactor>
</comment>
<evidence type="ECO:0000259" key="21">
    <source>
        <dbReference type="Pfam" id="PF16212"/>
    </source>
</evidence>
<evidence type="ECO:0000256" key="2">
    <source>
        <dbReference type="ARBA" id="ARBA00004127"/>
    </source>
</evidence>
<feature type="binding site" evidence="17">
    <location>
        <position position="362"/>
    </location>
    <ligand>
        <name>Mg(2+)</name>
        <dbReference type="ChEBI" id="CHEBI:18420"/>
    </ligand>
</feature>
<feature type="transmembrane region" description="Helical" evidence="18">
    <location>
        <begin position="936"/>
        <end position="956"/>
    </location>
</feature>
<evidence type="ECO:0000256" key="1">
    <source>
        <dbReference type="ARBA" id="ARBA00001946"/>
    </source>
</evidence>
<sequence>HITDGFSPKKPRTFKLSASPCKRSFPSNIICNQKYSVLTFLPLVLLNQFKYFFNLYFLLVALSQLIKVFQIGNLYTYWGPLLFVLIVTISKEAYDDFQRFRRDCEVNSSVYKKLRVESFEEIKSADLKVGDVLLLEMNQRVPADCLLLRTSDKSGSCFIRTDQLDGETDWKLRVAVPSCQMVKRDEEVFSMDATVFADKPTKDIHYFTGNFMISGRPTEPLSVENMLWANTVLASGTALCCVIYTGKETRSVMNTSPPANKIGLLDREINVLTKMLFALTLVLSFVLVALKGLNEVWYVYMFRFVLLFSYIIPISLRVNLDFAKVFYSYTIEKDKGIPGTVVRTSSIPEELGRIHYLLSDKTGTLTQNEMLFERLHMGTVSFNSETFLDVKEALTSSLKLVSKSSSSPSSESLLANSNSVTINSRIKNVVTALALCHNVTPISDNGETIGYQAASPDEIALVNWTAELGLRLVYRDLHRIVLEVDCENLSIGYEILHVFAFTSETKRMGVIAKEESSGEIVFLLKGADVIMSKIVMHSDWLQEECDNMAREGLRTLVVARKTFSLEEYTAFNSEYTLAKCSTGSRQENVRRVIQSIEHGMELLGVTGVRDKLQEDIKPTLELLKDAGIRIWMLTGDKMETATCIAISTRLVSRSQEIHQFAQVNNEKEAIKELYTFKKKENCALVIDGSTLQLFLSFFEEDFIEVASKCPTVICCRCTPTQKAEIVKLIKRYSDAQVCAIGDGGNDVSMIQSADIGIGIVGKEGKQASLAADISITKFKHIVPLFLWHGRTSYKRSAALAQFVIHRGLIISVIQAVFSAVFYFSAISLYQGPLLVGYATIYTSLPVFSLVLDVDLTRSLAIMYPELYKDLTKGRLLTMKTFFAWVGISTYQGASIMIGALLLFNFGEFIHIVSISFTALILTELLMVALTVVSFHWLMVVSVFGSFLAYILSIFVLTNYFDLKFVCSFTFLWKLLVITTISCFPLFFLKQLRHRLDPPNYSKLT</sequence>
<feature type="transmembrane region" description="Helical" evidence="18">
    <location>
        <begin position="881"/>
        <end position="902"/>
    </location>
</feature>
<evidence type="ECO:0000259" key="20">
    <source>
        <dbReference type="Pfam" id="PF16209"/>
    </source>
</evidence>
<keyword evidence="6 17" id="KW-0479">Metal-binding</keyword>
<dbReference type="PANTHER" id="PTHR24092:SF5">
    <property type="entry name" value="PHOSPHOLIPID-TRANSPORTING ATPASE"/>
    <property type="match status" value="1"/>
</dbReference>
<feature type="domain" description="P-type ATPase C-terminal" evidence="21">
    <location>
        <begin position="769"/>
        <end position="997"/>
    </location>
</feature>
<feature type="binding site" evidence="16">
    <location>
        <position position="716"/>
    </location>
    <ligand>
        <name>ATP</name>
        <dbReference type="ChEBI" id="CHEBI:30616"/>
    </ligand>
</feature>
<dbReference type="SFLD" id="SFLDG00002">
    <property type="entry name" value="C1.7:_P-type_atpase_like"/>
    <property type="match status" value="1"/>
</dbReference>
<dbReference type="SUPFAM" id="SSF81660">
    <property type="entry name" value="Metal cation-transporting ATPase, ATP-binding domain N"/>
    <property type="match status" value="1"/>
</dbReference>
<proteinExistence type="inferred from homology"/>
<dbReference type="GO" id="GO:0000287">
    <property type="term" value="F:magnesium ion binding"/>
    <property type="evidence" value="ECO:0007669"/>
    <property type="project" value="UniProtKB-UniRule"/>
</dbReference>
<keyword evidence="13 18" id="KW-0472">Membrane</keyword>
<dbReference type="InterPro" id="IPR059000">
    <property type="entry name" value="ATPase_P-type_domA"/>
</dbReference>
<evidence type="ECO:0000256" key="12">
    <source>
        <dbReference type="ARBA" id="ARBA00023055"/>
    </source>
</evidence>
<feature type="binding site" evidence="17">
    <location>
        <position position="360"/>
    </location>
    <ligand>
        <name>Mg(2+)</name>
        <dbReference type="ChEBI" id="CHEBI:18420"/>
    </ligand>
</feature>
<comment type="catalytic activity">
    <reaction evidence="14 18">
        <text>ATP + H2O + phospholipidSide 1 = ADP + phosphate + phospholipidSide 2.</text>
        <dbReference type="EC" id="7.6.2.1"/>
    </reaction>
</comment>
<evidence type="ECO:0000256" key="13">
    <source>
        <dbReference type="ARBA" id="ARBA00023136"/>
    </source>
</evidence>
<dbReference type="AlphaFoldDB" id="A0AA38LZJ7"/>
<evidence type="ECO:0000256" key="16">
    <source>
        <dbReference type="PIRSR" id="PIRSR606539-2"/>
    </source>
</evidence>
<dbReference type="InterPro" id="IPR032631">
    <property type="entry name" value="P-type_ATPase_N"/>
</dbReference>
<feature type="binding site" evidence="16">
    <location>
        <position position="745"/>
    </location>
    <ligand>
        <name>ATP</name>
        <dbReference type="ChEBI" id="CHEBI:30616"/>
    </ligand>
</feature>
<dbReference type="SFLD" id="SFLDS00003">
    <property type="entry name" value="Haloacid_Dehalogenase"/>
    <property type="match status" value="1"/>
</dbReference>
<dbReference type="GO" id="GO:0016887">
    <property type="term" value="F:ATP hydrolysis activity"/>
    <property type="evidence" value="ECO:0007669"/>
    <property type="project" value="InterPro"/>
</dbReference>
<comment type="similarity">
    <text evidence="3 18">Belongs to the cation transport ATPase (P-type) (TC 3.A.3) family. Type IV subfamily.</text>
</comment>
<dbReference type="EMBL" id="JALNTZ010003981">
    <property type="protein sequence ID" value="KAJ3615657.1"/>
    <property type="molecule type" value="Genomic_DNA"/>
</dbReference>
<dbReference type="SUPFAM" id="SSF81653">
    <property type="entry name" value="Calcium ATPase, transduction domain A"/>
    <property type="match status" value="1"/>
</dbReference>
<evidence type="ECO:0000256" key="14">
    <source>
        <dbReference type="ARBA" id="ARBA00034036"/>
    </source>
</evidence>
<dbReference type="PANTHER" id="PTHR24092">
    <property type="entry name" value="PROBABLE PHOSPHOLIPID-TRANSPORTING ATPASE"/>
    <property type="match status" value="1"/>
</dbReference>
<feature type="binding site" evidence="16">
    <location>
        <position position="360"/>
    </location>
    <ligand>
        <name>ATP</name>
        <dbReference type="ChEBI" id="CHEBI:30616"/>
    </ligand>
</feature>
<dbReference type="SFLD" id="SFLDF00027">
    <property type="entry name" value="p-type_atpase"/>
    <property type="match status" value="1"/>
</dbReference>
<keyword evidence="8 16" id="KW-0067">ATP-binding</keyword>
<dbReference type="Pfam" id="PF13246">
    <property type="entry name" value="Cation_ATPase"/>
    <property type="match status" value="1"/>
</dbReference>
<feature type="binding site" evidence="16">
    <location>
        <position position="501"/>
    </location>
    <ligand>
        <name>ATP</name>
        <dbReference type="ChEBI" id="CHEBI:30616"/>
    </ligand>
</feature>
<dbReference type="InterPro" id="IPR006539">
    <property type="entry name" value="P-type_ATPase_IV"/>
</dbReference>
<dbReference type="GO" id="GO:0140326">
    <property type="term" value="F:ATPase-coupled intramembrane lipid transporter activity"/>
    <property type="evidence" value="ECO:0007669"/>
    <property type="project" value="UniProtKB-EC"/>
</dbReference>
<dbReference type="NCBIfam" id="TIGR01652">
    <property type="entry name" value="ATPase-Plipid"/>
    <property type="match status" value="1"/>
</dbReference>
<evidence type="ECO:0000256" key="18">
    <source>
        <dbReference type="RuleBase" id="RU362033"/>
    </source>
</evidence>
<evidence type="ECO:0000313" key="23">
    <source>
        <dbReference type="Proteomes" id="UP001168821"/>
    </source>
</evidence>
<feature type="transmembrane region" description="Helical" evidence="18">
    <location>
        <begin position="271"/>
        <end position="290"/>
    </location>
</feature>
<organism evidence="22 23">
    <name type="scientific">Zophobas morio</name>
    <dbReference type="NCBI Taxonomy" id="2755281"/>
    <lineage>
        <taxon>Eukaryota</taxon>
        <taxon>Metazoa</taxon>
        <taxon>Ecdysozoa</taxon>
        <taxon>Arthropoda</taxon>
        <taxon>Hexapoda</taxon>
        <taxon>Insecta</taxon>
        <taxon>Pterygota</taxon>
        <taxon>Neoptera</taxon>
        <taxon>Endopterygota</taxon>
        <taxon>Coleoptera</taxon>
        <taxon>Polyphaga</taxon>
        <taxon>Cucujiformia</taxon>
        <taxon>Tenebrionidae</taxon>
        <taxon>Zophobas</taxon>
    </lineage>
</organism>
<dbReference type="GO" id="GO:0005886">
    <property type="term" value="C:plasma membrane"/>
    <property type="evidence" value="ECO:0007669"/>
    <property type="project" value="TreeGrafter"/>
</dbReference>
<feature type="non-terminal residue" evidence="22">
    <location>
        <position position="1"/>
    </location>
</feature>
<reference evidence="22" key="1">
    <citation type="journal article" date="2023" name="G3 (Bethesda)">
        <title>Whole genome assemblies of Zophobas morio and Tenebrio molitor.</title>
        <authorList>
            <person name="Kaur S."/>
            <person name="Stinson S.A."/>
            <person name="diCenzo G.C."/>
        </authorList>
    </citation>
    <scope>NUCLEOTIDE SEQUENCE</scope>
    <source>
        <strain evidence="22">QUZm001</strain>
    </source>
</reference>
<accession>A0AA38LZJ7</accession>
<feature type="binding site" evidence="16">
    <location>
        <position position="458"/>
    </location>
    <ligand>
        <name>ATP</name>
        <dbReference type="ChEBI" id="CHEBI:30616"/>
    </ligand>
</feature>
<dbReference type="Proteomes" id="UP001168821">
    <property type="component" value="Unassembled WGS sequence"/>
</dbReference>
<dbReference type="GO" id="GO:0045332">
    <property type="term" value="P:phospholipid translocation"/>
    <property type="evidence" value="ECO:0007669"/>
    <property type="project" value="TreeGrafter"/>
</dbReference>
<dbReference type="InterPro" id="IPR008250">
    <property type="entry name" value="ATPase_P-typ_transduc_dom_A_sf"/>
</dbReference>
<keyword evidence="11 18" id="KW-1133">Transmembrane helix</keyword>
<dbReference type="Pfam" id="PF16212">
    <property type="entry name" value="PhoLip_ATPase_C"/>
    <property type="match status" value="1"/>
</dbReference>
<evidence type="ECO:0000256" key="15">
    <source>
        <dbReference type="PIRSR" id="PIRSR606539-1"/>
    </source>
</evidence>
<keyword evidence="7 16" id="KW-0547">Nucleotide-binding</keyword>
<feature type="transmembrane region" description="Helical" evidence="18">
    <location>
        <begin position="968"/>
        <end position="988"/>
    </location>
</feature>
<dbReference type="InterPro" id="IPR032630">
    <property type="entry name" value="P_typ_ATPase_c"/>
</dbReference>
<feature type="binding site" evidence="16">
    <location>
        <position position="634"/>
    </location>
    <ligand>
        <name>ATP</name>
        <dbReference type="ChEBI" id="CHEBI:30616"/>
    </ligand>
</feature>
<dbReference type="InterPro" id="IPR018303">
    <property type="entry name" value="ATPase_P-typ_P_site"/>
</dbReference>
<dbReference type="Pfam" id="PF16209">
    <property type="entry name" value="PhoLip_ATPase_N"/>
    <property type="match status" value="1"/>
</dbReference>
<comment type="subcellular location">
    <subcellularLocation>
        <location evidence="2">Endomembrane system</location>
        <topology evidence="2">Multi-pass membrane protein</topology>
    </subcellularLocation>
    <subcellularLocation>
        <location evidence="18">Membrane</location>
        <topology evidence="18">Multi-pass membrane protein</topology>
    </subcellularLocation>
</comment>
<feature type="transmembrane region" description="Helical" evidence="18">
    <location>
        <begin position="908"/>
        <end position="929"/>
    </location>
</feature>
<comment type="caution">
    <text evidence="22">The sequence shown here is derived from an EMBL/GenBank/DDBJ whole genome shotgun (WGS) entry which is preliminary data.</text>
</comment>
<evidence type="ECO:0000256" key="5">
    <source>
        <dbReference type="ARBA" id="ARBA00022692"/>
    </source>
</evidence>
<evidence type="ECO:0000256" key="4">
    <source>
        <dbReference type="ARBA" id="ARBA00022448"/>
    </source>
</evidence>
<feature type="binding site" evidence="16">
    <location>
        <position position="525"/>
    </location>
    <ligand>
        <name>ATP</name>
        <dbReference type="ChEBI" id="CHEBI:30616"/>
    </ligand>
</feature>
<dbReference type="InterPro" id="IPR044492">
    <property type="entry name" value="P_typ_ATPase_HD_dom"/>
</dbReference>
<dbReference type="SUPFAM" id="SSF81665">
    <property type="entry name" value="Calcium ATPase, transmembrane domain M"/>
    <property type="match status" value="1"/>
</dbReference>
<dbReference type="EC" id="7.6.2.1" evidence="18"/>
<dbReference type="NCBIfam" id="TIGR01494">
    <property type="entry name" value="ATPase_P-type"/>
    <property type="match status" value="3"/>
</dbReference>
<feature type="binding site" evidence="17">
    <location>
        <position position="746"/>
    </location>
    <ligand>
        <name>Mg(2+)</name>
        <dbReference type="ChEBI" id="CHEBI:18420"/>
    </ligand>
</feature>
<evidence type="ECO:0000256" key="6">
    <source>
        <dbReference type="ARBA" id="ARBA00022723"/>
    </source>
</evidence>
<evidence type="ECO:0000256" key="10">
    <source>
        <dbReference type="ARBA" id="ARBA00022967"/>
    </source>
</evidence>
<feature type="transmembrane region" description="Helical" evidence="18">
    <location>
        <begin position="75"/>
        <end position="94"/>
    </location>
</feature>
<keyword evidence="12" id="KW-0445">Lipid transport</keyword>
<feature type="binding site" evidence="16">
    <location>
        <position position="722"/>
    </location>
    <ligand>
        <name>ATP</name>
        <dbReference type="ChEBI" id="CHEBI:30616"/>
    </ligand>
</feature>
<keyword evidence="5 18" id="KW-0812">Transmembrane</keyword>
<evidence type="ECO:0000259" key="19">
    <source>
        <dbReference type="Pfam" id="PF00122"/>
    </source>
</evidence>
<keyword evidence="9 17" id="KW-0460">Magnesium</keyword>
<dbReference type="PROSITE" id="PS00154">
    <property type="entry name" value="ATPASE_E1_E2"/>
    <property type="match status" value="1"/>
</dbReference>
<dbReference type="FunFam" id="3.40.50.1000:FF:000009">
    <property type="entry name" value="Phospholipid-transporting ATPase"/>
    <property type="match status" value="1"/>
</dbReference>
<feature type="transmembrane region" description="Helical" evidence="18">
    <location>
        <begin position="838"/>
        <end position="860"/>
    </location>
</feature>
<dbReference type="Pfam" id="PF00122">
    <property type="entry name" value="E1-E2_ATPase"/>
    <property type="match status" value="1"/>
</dbReference>
<keyword evidence="10 18" id="KW-1278">Translocase</keyword>
<dbReference type="Gene3D" id="3.40.50.1000">
    <property type="entry name" value="HAD superfamily/HAD-like"/>
    <property type="match status" value="1"/>
</dbReference>
<protein>
    <recommendedName>
        <fullName evidence="18">Phospholipid-transporting ATPase</fullName>
        <ecNumber evidence="18">7.6.2.1</ecNumber>
    </recommendedName>
</protein>
<evidence type="ECO:0000256" key="11">
    <source>
        <dbReference type="ARBA" id="ARBA00022989"/>
    </source>
</evidence>
<feature type="binding site" evidence="16">
    <location>
        <position position="362"/>
    </location>
    <ligand>
        <name>ATP</name>
        <dbReference type="ChEBI" id="CHEBI:30616"/>
    </ligand>
</feature>
<keyword evidence="4" id="KW-0813">Transport</keyword>
<feature type="active site" description="4-aspartylphosphate intermediate" evidence="15">
    <location>
        <position position="360"/>
    </location>
</feature>